<proteinExistence type="predicted"/>
<evidence type="ECO:0000313" key="1">
    <source>
        <dbReference type="EnsemblPlants" id="OMERI07G06190.1"/>
    </source>
</evidence>
<organism evidence="1">
    <name type="scientific">Oryza meridionalis</name>
    <dbReference type="NCBI Taxonomy" id="40149"/>
    <lineage>
        <taxon>Eukaryota</taxon>
        <taxon>Viridiplantae</taxon>
        <taxon>Streptophyta</taxon>
        <taxon>Embryophyta</taxon>
        <taxon>Tracheophyta</taxon>
        <taxon>Spermatophyta</taxon>
        <taxon>Magnoliopsida</taxon>
        <taxon>Liliopsida</taxon>
        <taxon>Poales</taxon>
        <taxon>Poaceae</taxon>
        <taxon>BOP clade</taxon>
        <taxon>Oryzoideae</taxon>
        <taxon>Oryzeae</taxon>
        <taxon>Oryzinae</taxon>
        <taxon>Oryza</taxon>
    </lineage>
</organism>
<accession>A0A0E0E967</accession>
<sequence length="55" mass="6401">MAATAETPCSLYIGAAKLWVIAILKTEEYKIISQMLLAFKTWPRINRDKPRRYDN</sequence>
<dbReference type="HOGENOM" id="CLU_3035712_0_0_1"/>
<name>A0A0E0E967_9ORYZ</name>
<reference evidence="1" key="2">
    <citation type="submission" date="2018-05" db="EMBL/GenBank/DDBJ databases">
        <title>OmerRS3 (Oryza meridionalis Reference Sequence Version 3).</title>
        <authorList>
            <person name="Zhang J."/>
            <person name="Kudrna D."/>
            <person name="Lee S."/>
            <person name="Talag J."/>
            <person name="Welchert J."/>
            <person name="Wing R.A."/>
        </authorList>
    </citation>
    <scope>NUCLEOTIDE SEQUENCE [LARGE SCALE GENOMIC DNA]</scope>
    <source>
        <strain evidence="1">cv. OR44</strain>
    </source>
</reference>
<dbReference type="Proteomes" id="UP000008021">
    <property type="component" value="Chromosome 7"/>
</dbReference>
<reference evidence="1" key="1">
    <citation type="submission" date="2015-04" db="UniProtKB">
        <authorList>
            <consortium name="EnsemblPlants"/>
        </authorList>
    </citation>
    <scope>IDENTIFICATION</scope>
</reference>
<keyword evidence="2" id="KW-1185">Reference proteome</keyword>
<protein>
    <submittedName>
        <fullName evidence="1">Uncharacterized protein</fullName>
    </submittedName>
</protein>
<dbReference type="EnsemblPlants" id="OMERI07G06190.1">
    <property type="protein sequence ID" value="OMERI07G06190.1"/>
    <property type="gene ID" value="OMERI07G06190"/>
</dbReference>
<dbReference type="AlphaFoldDB" id="A0A0E0E967"/>
<evidence type="ECO:0000313" key="2">
    <source>
        <dbReference type="Proteomes" id="UP000008021"/>
    </source>
</evidence>
<dbReference type="Gramene" id="OMERI07G06190.1">
    <property type="protein sequence ID" value="OMERI07G06190.1"/>
    <property type="gene ID" value="OMERI07G06190"/>
</dbReference>